<dbReference type="Proteomes" id="UP000503540">
    <property type="component" value="Chromosome"/>
</dbReference>
<dbReference type="KEGG" id="nah:F5544_34915"/>
<gene>
    <name evidence="3" type="ORF">F5544_34915</name>
    <name evidence="4" type="ORF">F5544_34945</name>
</gene>
<accession>A0A6G9YNP4</accession>
<evidence type="ECO:0000256" key="1">
    <source>
        <dbReference type="SAM" id="Phobius"/>
    </source>
</evidence>
<dbReference type="EMBL" id="CP046172">
    <property type="protein sequence ID" value="QIS14822.1"/>
    <property type="molecule type" value="Genomic_DNA"/>
</dbReference>
<feature type="transmembrane region" description="Helical" evidence="1">
    <location>
        <begin position="109"/>
        <end position="126"/>
    </location>
</feature>
<proteinExistence type="predicted"/>
<evidence type="ECO:0000313" key="5">
    <source>
        <dbReference type="Proteomes" id="UP000503540"/>
    </source>
</evidence>
<feature type="transmembrane region" description="Helical" evidence="1">
    <location>
        <begin position="60"/>
        <end position="79"/>
    </location>
</feature>
<keyword evidence="1" id="KW-0472">Membrane</keyword>
<evidence type="ECO:0000313" key="4">
    <source>
        <dbReference type="EMBL" id="QIS14822.1"/>
    </source>
</evidence>
<feature type="transmembrane region" description="Helical" evidence="1">
    <location>
        <begin position="86"/>
        <end position="103"/>
    </location>
</feature>
<protein>
    <recommendedName>
        <fullName evidence="2">DUF7144 domain-containing protein</fullName>
    </recommendedName>
</protein>
<feature type="domain" description="DUF7144" evidence="2">
    <location>
        <begin position="16"/>
        <end position="128"/>
    </location>
</feature>
<name>A0A6G9YNP4_9NOCA</name>
<dbReference type="KEGG" id="nah:F5544_34945"/>
<organism evidence="4 5">
    <name type="scientific">Nocardia arthritidis</name>
    <dbReference type="NCBI Taxonomy" id="228602"/>
    <lineage>
        <taxon>Bacteria</taxon>
        <taxon>Bacillati</taxon>
        <taxon>Actinomycetota</taxon>
        <taxon>Actinomycetes</taxon>
        <taxon>Mycobacteriales</taxon>
        <taxon>Nocardiaceae</taxon>
        <taxon>Nocardia</taxon>
    </lineage>
</organism>
<dbReference type="Pfam" id="PF23636">
    <property type="entry name" value="DUF7144"/>
    <property type="match status" value="1"/>
</dbReference>
<dbReference type="AlphaFoldDB" id="A0A6G9YNP4"/>
<reference evidence="4 5" key="1">
    <citation type="journal article" date="2019" name="ACS Chem. Biol.">
        <title>Identification and Mobilization of a Cryptic Antibiotic Biosynthesis Gene Locus from a Human-Pathogenic Nocardia Isolate.</title>
        <authorList>
            <person name="Herisse M."/>
            <person name="Ishida K."/>
            <person name="Porter J.L."/>
            <person name="Howden B."/>
            <person name="Hertweck C."/>
            <person name="Stinear T.P."/>
            <person name="Pidot S.J."/>
        </authorList>
    </citation>
    <scope>NUCLEOTIDE SEQUENCE [LARGE SCALE GENOMIC DNA]</scope>
    <source>
        <strain evidence="4 5">AUSMDU00012717</strain>
    </source>
</reference>
<dbReference type="RefSeq" id="WP_167477161.1">
    <property type="nucleotide sequence ID" value="NZ_CP046172.1"/>
</dbReference>
<keyword evidence="1" id="KW-1133">Transmembrane helix</keyword>
<dbReference type="InterPro" id="IPR055568">
    <property type="entry name" value="DUF7144"/>
</dbReference>
<keyword evidence="5" id="KW-1185">Reference proteome</keyword>
<evidence type="ECO:0000313" key="3">
    <source>
        <dbReference type="EMBL" id="QIS14816.1"/>
    </source>
</evidence>
<evidence type="ECO:0000259" key="2">
    <source>
        <dbReference type="Pfam" id="PF23636"/>
    </source>
</evidence>
<sequence length="132" mass="14154">MTSPGPVRTGPVLNDMTIFAGVLILITGILHLLTAIAAIAKRDIFVVTEDQVFLLNVSTWGWVHLVIAVLVIVAGVGIVTGKSWGYLAGIVMAAVSILDNFVFAPIYPFWALVMIAIDILVIWALARQIAAE</sequence>
<feature type="transmembrane region" description="Helical" evidence="1">
    <location>
        <begin position="12"/>
        <end position="40"/>
    </location>
</feature>
<dbReference type="EMBL" id="CP046172">
    <property type="protein sequence ID" value="QIS14816.1"/>
    <property type="molecule type" value="Genomic_DNA"/>
</dbReference>
<keyword evidence="1" id="KW-0812">Transmembrane</keyword>